<dbReference type="Gene3D" id="3.30.200.20">
    <property type="entry name" value="Phosphorylase Kinase, domain 1"/>
    <property type="match status" value="1"/>
</dbReference>
<evidence type="ECO:0000256" key="1">
    <source>
        <dbReference type="SAM" id="MobiDB-lite"/>
    </source>
</evidence>
<accession>A0AAE0NHY0</accession>
<comment type="caution">
    <text evidence="3">The sequence shown here is derived from an EMBL/GenBank/DDBJ whole genome shotgun (WGS) entry which is preliminary data.</text>
</comment>
<dbReference type="Gene3D" id="1.10.510.10">
    <property type="entry name" value="Transferase(Phosphotransferase) domain 1"/>
    <property type="match status" value="1"/>
</dbReference>
<dbReference type="Pfam" id="PF00069">
    <property type="entry name" value="Pkinase"/>
    <property type="match status" value="1"/>
</dbReference>
<keyword evidence="3" id="KW-0418">Kinase</keyword>
<keyword evidence="3" id="KW-0808">Transferase</keyword>
<dbReference type="EMBL" id="JAULSW010000005">
    <property type="protein sequence ID" value="KAK3381871.1"/>
    <property type="molecule type" value="Genomic_DNA"/>
</dbReference>
<dbReference type="GO" id="GO:0005524">
    <property type="term" value="F:ATP binding"/>
    <property type="evidence" value="ECO:0007669"/>
    <property type="project" value="InterPro"/>
</dbReference>
<dbReference type="SMART" id="SM00220">
    <property type="entry name" value="S_TKc"/>
    <property type="match status" value="1"/>
</dbReference>
<feature type="domain" description="Protein kinase" evidence="2">
    <location>
        <begin position="516"/>
        <end position="849"/>
    </location>
</feature>
<dbReference type="PANTHER" id="PTHR24359">
    <property type="entry name" value="SERINE/THREONINE-PROTEIN KINASE SBK1"/>
    <property type="match status" value="1"/>
</dbReference>
<dbReference type="PROSITE" id="PS50011">
    <property type="entry name" value="PROTEIN_KINASE_DOM"/>
    <property type="match status" value="1"/>
</dbReference>
<keyword evidence="4" id="KW-1185">Reference proteome</keyword>
<dbReference type="InterPro" id="IPR011009">
    <property type="entry name" value="Kinase-like_dom_sf"/>
</dbReference>
<protein>
    <submittedName>
        <fullName evidence="3">Kinase-like domain-containing protein</fullName>
    </submittedName>
</protein>
<evidence type="ECO:0000313" key="4">
    <source>
        <dbReference type="Proteomes" id="UP001285441"/>
    </source>
</evidence>
<reference evidence="3" key="1">
    <citation type="journal article" date="2023" name="Mol. Phylogenet. Evol.">
        <title>Genome-scale phylogeny and comparative genomics of the fungal order Sordariales.</title>
        <authorList>
            <person name="Hensen N."/>
            <person name="Bonometti L."/>
            <person name="Westerberg I."/>
            <person name="Brannstrom I.O."/>
            <person name="Guillou S."/>
            <person name="Cros-Aarteil S."/>
            <person name="Calhoun S."/>
            <person name="Haridas S."/>
            <person name="Kuo A."/>
            <person name="Mondo S."/>
            <person name="Pangilinan J."/>
            <person name="Riley R."/>
            <person name="LaButti K."/>
            <person name="Andreopoulos B."/>
            <person name="Lipzen A."/>
            <person name="Chen C."/>
            <person name="Yan M."/>
            <person name="Daum C."/>
            <person name="Ng V."/>
            <person name="Clum A."/>
            <person name="Steindorff A."/>
            <person name="Ohm R.A."/>
            <person name="Martin F."/>
            <person name="Silar P."/>
            <person name="Natvig D.O."/>
            <person name="Lalanne C."/>
            <person name="Gautier V."/>
            <person name="Ament-Velasquez S.L."/>
            <person name="Kruys A."/>
            <person name="Hutchinson M.I."/>
            <person name="Powell A.J."/>
            <person name="Barry K."/>
            <person name="Miller A.N."/>
            <person name="Grigoriev I.V."/>
            <person name="Debuchy R."/>
            <person name="Gladieux P."/>
            <person name="Hiltunen Thoren M."/>
            <person name="Johannesson H."/>
        </authorList>
    </citation>
    <scope>NUCLEOTIDE SEQUENCE</scope>
    <source>
        <strain evidence="3">CBS 232.78</strain>
    </source>
</reference>
<feature type="compositionally biased region" description="Polar residues" evidence="1">
    <location>
        <begin position="234"/>
        <end position="265"/>
    </location>
</feature>
<dbReference type="GO" id="GO:0004674">
    <property type="term" value="F:protein serine/threonine kinase activity"/>
    <property type="evidence" value="ECO:0007669"/>
    <property type="project" value="TreeGrafter"/>
</dbReference>
<dbReference type="PANTHER" id="PTHR24359:SF37">
    <property type="entry name" value="PROTEIN KINASE DOMAIN-CONTAINING PROTEIN"/>
    <property type="match status" value="1"/>
</dbReference>
<dbReference type="InterPro" id="IPR000719">
    <property type="entry name" value="Prot_kinase_dom"/>
</dbReference>
<sequence>MDPITITSLVSGCVGVADVTLRLGSGLRHLQVRFNEALDHVDTIVNQTHAVDLALREICSLLRDSPQTFPSSFPTRLQDVVDAINVVVGHVQEHARLVQAEADESPRRAKLLHVRSATKVEQWEKTLGAQIQVLSLLLHVASLRTSGERMSVLEQDSSHRLFERASSMSAKIGVSSPTSSIRQHGSTDESITRFIFDPIVLQSKVYRRHCESAFIREVTTSSLDIADSHPSPAPSSVSTNDAIGGQSDASIQVNSGGSTNNSGPISNGFVPGETSASRAAEATETETEEHCQTSRSGLLPPVLSEDSTAGTTQTDTVDSNTTESTLATTLSSYSQSHIAGKMGDNGNKSIMAVTVEGVGNSQVELPARQPDYYKVVLETVVRLRDSLLASKGITAAESTYTMTNSGIEASGERTDHFPFTDTFLRAALEVLDGGTYSHININATFSPPSAQDHKACIAGVVTSQACESPRMQKSARASGITVDHPLHHTNLMVWKAARASSAAPHYFCRVGDASPFYEKSQSRKGGFGEVFKASLHQQYHLAPIDNDRQLPAKFAVKKLTKATKEQFEREADILRRLGSAHHPHIIKLLATFSHQSDYYFVFPWAEYNLREFWKHTTIWQNQSLSSSAYAIWMTNQCAGLADSLDIIHGEWANGFQSRGRERSGRHGDLKPGNILWFRESNTSDSADSGLGHLVISDFGLGRLQSTSFKLVNDSAAKIPCTPTYRAPEYDLPPRSKPLSSTYDIWSLGCVLLEFITWFLDGHEGTERFNKEKRLTARDGASFIKDGSGQFALNPAVSAHLGKVESKLSKLDPPIRKGLTSFLTLAASCLEVDEDKRPSAATLAEQFKKLSTVMGKSMELKKGEMQHNR</sequence>
<reference evidence="3" key="2">
    <citation type="submission" date="2023-06" db="EMBL/GenBank/DDBJ databases">
        <authorList>
            <consortium name="Lawrence Berkeley National Laboratory"/>
            <person name="Haridas S."/>
            <person name="Hensen N."/>
            <person name="Bonometti L."/>
            <person name="Westerberg I."/>
            <person name="Brannstrom I.O."/>
            <person name="Guillou S."/>
            <person name="Cros-Aarteil S."/>
            <person name="Calhoun S."/>
            <person name="Kuo A."/>
            <person name="Mondo S."/>
            <person name="Pangilinan J."/>
            <person name="Riley R."/>
            <person name="LaButti K."/>
            <person name="Andreopoulos B."/>
            <person name="Lipzen A."/>
            <person name="Chen C."/>
            <person name="Yanf M."/>
            <person name="Daum C."/>
            <person name="Ng V."/>
            <person name="Clum A."/>
            <person name="Steindorff A."/>
            <person name="Ohm R."/>
            <person name="Martin F."/>
            <person name="Silar P."/>
            <person name="Natvig D."/>
            <person name="Lalanne C."/>
            <person name="Gautier V."/>
            <person name="Ament-velasquez S.L."/>
            <person name="Kruys A."/>
            <person name="Hutchinson M.I."/>
            <person name="Powell A.J."/>
            <person name="Barry K."/>
            <person name="Miller A.N."/>
            <person name="Grigoriev I.V."/>
            <person name="Debuchy R."/>
            <person name="Gladieux P."/>
            <person name="Thoren M.H."/>
            <person name="Johannesson H."/>
        </authorList>
    </citation>
    <scope>NUCLEOTIDE SEQUENCE</scope>
    <source>
        <strain evidence="3">CBS 232.78</strain>
    </source>
</reference>
<organism evidence="3 4">
    <name type="scientific">Podospora didyma</name>
    <dbReference type="NCBI Taxonomy" id="330526"/>
    <lineage>
        <taxon>Eukaryota</taxon>
        <taxon>Fungi</taxon>
        <taxon>Dikarya</taxon>
        <taxon>Ascomycota</taxon>
        <taxon>Pezizomycotina</taxon>
        <taxon>Sordariomycetes</taxon>
        <taxon>Sordariomycetidae</taxon>
        <taxon>Sordariales</taxon>
        <taxon>Podosporaceae</taxon>
        <taxon>Podospora</taxon>
    </lineage>
</organism>
<evidence type="ECO:0000313" key="3">
    <source>
        <dbReference type="EMBL" id="KAK3381871.1"/>
    </source>
</evidence>
<dbReference type="AlphaFoldDB" id="A0AAE0NHY0"/>
<name>A0AAE0NHY0_9PEZI</name>
<proteinExistence type="predicted"/>
<gene>
    <name evidence="3" type="ORF">B0H63DRAFT_476758</name>
</gene>
<feature type="compositionally biased region" description="Low complexity" evidence="1">
    <location>
        <begin position="273"/>
        <end position="282"/>
    </location>
</feature>
<dbReference type="SUPFAM" id="SSF56112">
    <property type="entry name" value="Protein kinase-like (PK-like)"/>
    <property type="match status" value="1"/>
</dbReference>
<evidence type="ECO:0000259" key="2">
    <source>
        <dbReference type="PROSITE" id="PS50011"/>
    </source>
</evidence>
<dbReference type="Proteomes" id="UP001285441">
    <property type="component" value="Unassembled WGS sequence"/>
</dbReference>
<feature type="compositionally biased region" description="Low complexity" evidence="1">
    <location>
        <begin position="311"/>
        <end position="324"/>
    </location>
</feature>
<feature type="region of interest" description="Disordered" evidence="1">
    <location>
        <begin position="224"/>
        <end position="324"/>
    </location>
</feature>